<evidence type="ECO:0000313" key="2">
    <source>
        <dbReference type="Proteomes" id="UP000588604"/>
    </source>
</evidence>
<name>A0A841M984_9BACT</name>
<dbReference type="EMBL" id="JACIJO010000001">
    <property type="protein sequence ID" value="MBB6324472.1"/>
    <property type="molecule type" value="Genomic_DNA"/>
</dbReference>
<sequence>MSDIGLNANIYHLTSKYLGILNDFIISIKNDSTEVSQEKYQEVKILFEKLKDEDNIDPRIQVLSVIIEAELRKKNFPKSKFFNSITSDINQKKYESLSRKLNHVVNALDNEYSHALAKMSKG</sequence>
<gene>
    <name evidence="1" type="ORF">FHS59_000087</name>
</gene>
<dbReference type="RefSeq" id="WP_184492456.1">
    <property type="nucleotide sequence ID" value="NZ_JACIJO010000001.1"/>
</dbReference>
<accession>A0A841M984</accession>
<evidence type="ECO:0000313" key="1">
    <source>
        <dbReference type="EMBL" id="MBB6324472.1"/>
    </source>
</evidence>
<organism evidence="1 2">
    <name type="scientific">Algoriphagus iocasae</name>
    <dbReference type="NCBI Taxonomy" id="1836499"/>
    <lineage>
        <taxon>Bacteria</taxon>
        <taxon>Pseudomonadati</taxon>
        <taxon>Bacteroidota</taxon>
        <taxon>Cytophagia</taxon>
        <taxon>Cytophagales</taxon>
        <taxon>Cyclobacteriaceae</taxon>
        <taxon>Algoriphagus</taxon>
    </lineage>
</organism>
<proteinExistence type="predicted"/>
<dbReference type="Proteomes" id="UP000588604">
    <property type="component" value="Unassembled WGS sequence"/>
</dbReference>
<dbReference type="AlphaFoldDB" id="A0A841M984"/>
<keyword evidence="2" id="KW-1185">Reference proteome</keyword>
<comment type="caution">
    <text evidence="1">The sequence shown here is derived from an EMBL/GenBank/DDBJ whole genome shotgun (WGS) entry which is preliminary data.</text>
</comment>
<protein>
    <submittedName>
        <fullName evidence="1">Uncharacterized protein</fullName>
    </submittedName>
</protein>
<reference evidence="1 2" key="1">
    <citation type="submission" date="2020-08" db="EMBL/GenBank/DDBJ databases">
        <title>Genomic Encyclopedia of Type Strains, Phase IV (KMG-IV): sequencing the most valuable type-strain genomes for metagenomic binning, comparative biology and taxonomic classification.</title>
        <authorList>
            <person name="Goeker M."/>
        </authorList>
    </citation>
    <scope>NUCLEOTIDE SEQUENCE [LARGE SCALE GENOMIC DNA]</scope>
    <source>
        <strain evidence="1 2">DSM 102044</strain>
    </source>
</reference>